<dbReference type="InterPro" id="IPR039637">
    <property type="entry name" value="CNOT7/CNOT8/Pop2"/>
</dbReference>
<dbReference type="Gramene" id="rna39483">
    <property type="protein sequence ID" value="RHN45245.1"/>
    <property type="gene ID" value="gene39483"/>
</dbReference>
<comment type="caution">
    <text evidence="1">The sequence shown here is derived from an EMBL/GenBank/DDBJ whole genome shotgun (WGS) entry which is preliminary data.</text>
</comment>
<dbReference type="GO" id="GO:0003676">
    <property type="term" value="F:nucleic acid binding"/>
    <property type="evidence" value="ECO:0007669"/>
    <property type="project" value="InterPro"/>
</dbReference>
<evidence type="ECO:0000313" key="1">
    <source>
        <dbReference type="EMBL" id="RHN45245.1"/>
    </source>
</evidence>
<organism evidence="1 2">
    <name type="scientific">Medicago truncatula</name>
    <name type="common">Barrel medic</name>
    <name type="synonym">Medicago tribuloides</name>
    <dbReference type="NCBI Taxonomy" id="3880"/>
    <lineage>
        <taxon>Eukaryota</taxon>
        <taxon>Viridiplantae</taxon>
        <taxon>Streptophyta</taxon>
        <taxon>Embryophyta</taxon>
        <taxon>Tracheophyta</taxon>
        <taxon>Spermatophyta</taxon>
        <taxon>Magnoliopsida</taxon>
        <taxon>eudicotyledons</taxon>
        <taxon>Gunneridae</taxon>
        <taxon>Pentapetalae</taxon>
        <taxon>rosids</taxon>
        <taxon>fabids</taxon>
        <taxon>Fabales</taxon>
        <taxon>Fabaceae</taxon>
        <taxon>Papilionoideae</taxon>
        <taxon>50 kb inversion clade</taxon>
        <taxon>NPAAA clade</taxon>
        <taxon>Hologalegina</taxon>
        <taxon>IRL clade</taxon>
        <taxon>Trifolieae</taxon>
        <taxon>Medicago</taxon>
    </lineage>
</organism>
<dbReference type="GO" id="GO:0030014">
    <property type="term" value="C:CCR4-NOT complex"/>
    <property type="evidence" value="ECO:0007669"/>
    <property type="project" value="InterPro"/>
</dbReference>
<dbReference type="Gene3D" id="3.30.420.10">
    <property type="entry name" value="Ribonuclease H-like superfamily/Ribonuclease H"/>
    <property type="match status" value="1"/>
</dbReference>
<keyword evidence="1" id="KW-0378">Hydrolase</keyword>
<reference evidence="2" key="1">
    <citation type="journal article" date="2018" name="Nat. Plants">
        <title>Whole-genome landscape of Medicago truncatula symbiotic genes.</title>
        <authorList>
            <person name="Pecrix Y."/>
            <person name="Staton S.E."/>
            <person name="Sallet E."/>
            <person name="Lelandais-Briere C."/>
            <person name="Moreau S."/>
            <person name="Carrere S."/>
            <person name="Blein T."/>
            <person name="Jardinaud M.F."/>
            <person name="Latrasse D."/>
            <person name="Zouine M."/>
            <person name="Zahm M."/>
            <person name="Kreplak J."/>
            <person name="Mayjonade B."/>
            <person name="Satge C."/>
            <person name="Perez M."/>
            <person name="Cauet S."/>
            <person name="Marande W."/>
            <person name="Chantry-Darmon C."/>
            <person name="Lopez-Roques C."/>
            <person name="Bouchez O."/>
            <person name="Berard A."/>
            <person name="Debelle F."/>
            <person name="Munos S."/>
            <person name="Bendahmane A."/>
            <person name="Berges H."/>
            <person name="Niebel A."/>
            <person name="Buitink J."/>
            <person name="Frugier F."/>
            <person name="Benhamed M."/>
            <person name="Crespi M."/>
            <person name="Gouzy J."/>
            <person name="Gamas P."/>
        </authorList>
    </citation>
    <scope>NUCLEOTIDE SEQUENCE [LARGE SCALE GENOMIC DNA]</scope>
    <source>
        <strain evidence="2">cv. Jemalong A17</strain>
    </source>
</reference>
<dbReference type="EC" id="3.1.13.4" evidence="1"/>
<dbReference type="AlphaFoldDB" id="A0A396H299"/>
<dbReference type="InterPro" id="IPR036397">
    <property type="entry name" value="RNaseH_sf"/>
</dbReference>
<accession>A0A396H299</accession>
<dbReference type="PANTHER" id="PTHR10797">
    <property type="entry name" value="CCR4-NOT TRANSCRIPTION COMPLEX SUBUNIT"/>
    <property type="match status" value="1"/>
</dbReference>
<gene>
    <name evidence="1" type="ORF">MtrunA17_Chr7g0228321</name>
</gene>
<dbReference type="GO" id="GO:0004535">
    <property type="term" value="F:poly(A)-specific ribonuclease activity"/>
    <property type="evidence" value="ECO:0007669"/>
    <property type="project" value="UniProtKB-EC"/>
</dbReference>
<dbReference type="Proteomes" id="UP000265566">
    <property type="component" value="Chromosome 7"/>
</dbReference>
<protein>
    <submittedName>
        <fullName evidence="1">Putative poly(A)-specific ribonuclease</fullName>
        <ecNumber evidence="1">3.1.13.4</ecNumber>
    </submittedName>
</protein>
<dbReference type="SUPFAM" id="SSF53098">
    <property type="entry name" value="Ribonuclease H-like"/>
    <property type="match status" value="1"/>
</dbReference>
<evidence type="ECO:0000313" key="2">
    <source>
        <dbReference type="Proteomes" id="UP000265566"/>
    </source>
</evidence>
<dbReference type="InterPro" id="IPR012337">
    <property type="entry name" value="RNaseH-like_sf"/>
</dbReference>
<name>A0A396H299_MEDTR</name>
<dbReference type="EMBL" id="PSQE01000007">
    <property type="protein sequence ID" value="RHN45245.1"/>
    <property type="molecule type" value="Genomic_DNA"/>
</dbReference>
<proteinExistence type="predicted"/>
<sequence>MLKFVQLHMLLRQSGIDFKKNNQDGIDARRFGELLMSSGIVLNDNAHWITFHSGYDFGYFGGLMSFGLRS</sequence>